<organism evidence="1 2">
    <name type="scientific">Parapedobacter pyrenivorans</name>
    <dbReference type="NCBI Taxonomy" id="1305674"/>
    <lineage>
        <taxon>Bacteria</taxon>
        <taxon>Pseudomonadati</taxon>
        <taxon>Bacteroidota</taxon>
        <taxon>Sphingobacteriia</taxon>
        <taxon>Sphingobacteriales</taxon>
        <taxon>Sphingobacteriaceae</taxon>
        <taxon>Parapedobacter</taxon>
    </lineage>
</organism>
<reference evidence="1" key="2">
    <citation type="submission" date="2020-09" db="EMBL/GenBank/DDBJ databases">
        <authorList>
            <person name="Sun Q."/>
            <person name="Zhou Y."/>
        </authorList>
    </citation>
    <scope>NUCLEOTIDE SEQUENCE</scope>
    <source>
        <strain evidence="1">CGMCC 1.12195</strain>
    </source>
</reference>
<dbReference type="Proteomes" id="UP000660862">
    <property type="component" value="Unassembled WGS sequence"/>
</dbReference>
<gene>
    <name evidence="1" type="ORF">GCM10007415_25190</name>
</gene>
<keyword evidence="2" id="KW-1185">Reference proteome</keyword>
<comment type="caution">
    <text evidence="1">The sequence shown here is derived from an EMBL/GenBank/DDBJ whole genome shotgun (WGS) entry which is preliminary data.</text>
</comment>
<dbReference type="EMBL" id="BMER01000002">
    <property type="protein sequence ID" value="GGG89857.1"/>
    <property type="molecule type" value="Genomic_DNA"/>
</dbReference>
<reference evidence="1" key="1">
    <citation type="journal article" date="2014" name="Int. J. Syst. Evol. Microbiol.">
        <title>Complete genome sequence of Corynebacterium casei LMG S-19264T (=DSM 44701T), isolated from a smear-ripened cheese.</title>
        <authorList>
            <consortium name="US DOE Joint Genome Institute (JGI-PGF)"/>
            <person name="Walter F."/>
            <person name="Albersmeier A."/>
            <person name="Kalinowski J."/>
            <person name="Ruckert C."/>
        </authorList>
    </citation>
    <scope>NUCLEOTIDE SEQUENCE</scope>
    <source>
        <strain evidence="1">CGMCC 1.12195</strain>
    </source>
</reference>
<sequence length="107" mass="11582">MTTVNKIKTISKIGTLVLAAGVYMFFGSNQSGVEVKKDLRDHVAPAETLFRTADYPQGPDIPENQRENTKAELESTVCPPGATLCAVAIDPEDPSNVILWEGNSSKF</sequence>
<protein>
    <submittedName>
        <fullName evidence="1">Uncharacterized protein</fullName>
    </submittedName>
</protein>
<dbReference type="AlphaFoldDB" id="A0A917HTT8"/>
<dbReference type="RefSeq" id="WP_188506402.1">
    <property type="nucleotide sequence ID" value="NZ_BMER01000002.1"/>
</dbReference>
<accession>A0A917HTT8</accession>
<proteinExistence type="predicted"/>
<evidence type="ECO:0000313" key="2">
    <source>
        <dbReference type="Proteomes" id="UP000660862"/>
    </source>
</evidence>
<name>A0A917HTT8_9SPHI</name>
<evidence type="ECO:0000313" key="1">
    <source>
        <dbReference type="EMBL" id="GGG89857.1"/>
    </source>
</evidence>